<dbReference type="EMBL" id="DVNJ01000013">
    <property type="protein sequence ID" value="HIU62618.1"/>
    <property type="molecule type" value="Genomic_DNA"/>
</dbReference>
<evidence type="ECO:0000313" key="6">
    <source>
        <dbReference type="EMBL" id="HIU62618.1"/>
    </source>
</evidence>
<keyword evidence="4" id="KW-0812">Transmembrane</keyword>
<evidence type="ECO:0000256" key="2">
    <source>
        <dbReference type="SAM" id="Coils"/>
    </source>
</evidence>
<feature type="transmembrane region" description="Helical" evidence="4">
    <location>
        <begin position="236"/>
        <end position="261"/>
    </location>
</feature>
<name>A0A9D1SK55_9FIRM</name>
<dbReference type="AlphaFoldDB" id="A0A9D1SK55"/>
<feature type="transmembrane region" description="Helical" evidence="4">
    <location>
        <begin position="654"/>
        <end position="677"/>
    </location>
</feature>
<dbReference type="Pfam" id="PF09479">
    <property type="entry name" value="Flg_new"/>
    <property type="match status" value="1"/>
</dbReference>
<dbReference type="InterPro" id="IPR042229">
    <property type="entry name" value="Listeria/Bacterioides_rpt_sf"/>
</dbReference>
<protein>
    <submittedName>
        <fullName evidence="6">Leucine-rich repeat protein</fullName>
    </submittedName>
</protein>
<dbReference type="GO" id="GO:0030313">
    <property type="term" value="C:cell envelope"/>
    <property type="evidence" value="ECO:0007669"/>
    <property type="project" value="UniProtKB-SubCell"/>
</dbReference>
<accession>A0A9D1SK55</accession>
<evidence type="ECO:0000256" key="3">
    <source>
        <dbReference type="SAM" id="MobiDB-lite"/>
    </source>
</evidence>
<feature type="transmembrane region" description="Helical" evidence="4">
    <location>
        <begin position="467"/>
        <end position="487"/>
    </location>
</feature>
<dbReference type="Pfam" id="PF13240">
    <property type="entry name" value="Zn_Ribbon_1"/>
    <property type="match status" value="1"/>
</dbReference>
<dbReference type="Proteomes" id="UP000824145">
    <property type="component" value="Unassembled WGS sequence"/>
</dbReference>
<feature type="transmembrane region" description="Helical" evidence="4">
    <location>
        <begin position="281"/>
        <end position="306"/>
    </location>
</feature>
<keyword evidence="4" id="KW-0472">Membrane</keyword>
<comment type="caution">
    <text evidence="6">The sequence shown here is derived from an EMBL/GenBank/DDBJ whole genome shotgun (WGS) entry which is preliminary data.</text>
</comment>
<keyword evidence="4" id="KW-1133">Transmembrane helix</keyword>
<dbReference type="GO" id="GO:0005509">
    <property type="term" value="F:calcium ion binding"/>
    <property type="evidence" value="ECO:0007669"/>
    <property type="project" value="InterPro"/>
</dbReference>
<dbReference type="InterPro" id="IPR026870">
    <property type="entry name" value="Zinc_ribbon_dom"/>
</dbReference>
<gene>
    <name evidence="6" type="ORF">IAB07_02475</name>
</gene>
<feature type="transmembrane region" description="Helical" evidence="4">
    <location>
        <begin position="523"/>
        <end position="543"/>
    </location>
</feature>
<feature type="transmembrane region" description="Helical" evidence="4">
    <location>
        <begin position="594"/>
        <end position="620"/>
    </location>
</feature>
<sequence length="1271" mass="135299">MKCNNCGNEVTAGKFCNVCGAPVVCPSCGAQISAEMRFCNKCGFKLAAAPAAVKAPVEEAPAPAEPVEEAPVPVAPVEEAPAPVTPVEETPAPAEPVEETPAPAEPVEETPAPAEPVEETLAPEASVEETPAPVTPVEETPAPVTPVEETPAPAGSVEETPAPVTPVEETPAPEASVEETPAPEASVEETPAPEAPVEGTPAEEAAPAPKSEGMRKLVAVADKAKAKMGEKTYKGLGLWLPAALPIFWGVLILLFLTASAADFGGFSVATGYGVMGGELGVGAAIGAVMCLIIALAFVGVGIFRIILAAKAPHYIPKFVIPLQLSLYGAVFLMSCVMVGSINTEMGGMGGSGPAGNCILAFTIVGAIFVAAGIFLFRGGLVNELVAERRAAALKFKEEQAARKAASLGAVAASAAVLPAAAVAAGAGNAAPGAQIVYVRSEGGEAMEDKLFGSIPVSKKIIKYRWSGALASIISVLFIAVAGVLPLYSVNGASYSAFSFVYSMFAALGESTSQASDMGSTVGYSWLMMLSVLPLALSFIFALLHMMFAVKDPYSQHPVFGMFHLWFTMAATGFTMYVVLSGIMAAASLDQVANFAAGIIAMILLGVVAIGSMIGVPFYIVCARTDENRYLIKKRRLQLKEDPSLDKGKVKTHKIFTLVVAVLAVVLFIISACMPLMVVTGKGMNTSTAKSISVGSSYSEVVATLGEPYESNYSGGYTFAYWYSKNYLNLLKEAEDLEEEMENLGFEDWDRIEEIEKRLEELSEEAVSMDIKYYDMRFEGSGNSASLIDLVFNNSSLTEDKEVSEGYYSPSGFDEVIVYITYNDGSYETALYETSNTYGTVSYYSAFAGTVRLTQSAGVPQETNNIYFGDYMLVNDGSSVVLQASDSYTYSGSLSSYYFNGIDRVTIGSDVRNNSSVLSIISDIIELDVIDGFEVEGGSYFRASNNGSLYSYSSSGRTLYFVSESDARNFESFASSSNIRTIGEYAFMSVDGVSSIVVPSCVSSIEDYAFAGSSLTGVTLSSNVTSMGSNIFYNCYSGTVTLSDMASAPSDWPSDWNNYDSYSNKWSVESEVALRTATVTLYRNYNSSDGTIIDTMTVSVLEYPEIPTRNGYVFAGWYSTRSASGSPYDFSQNVAEGSNITLYARWIRNYGNTSSLIPLNGSLTVSVPSRNNNSSTNSQYYYAFVPLTSGTVTIYSTDNSTDVYGYLYRGNGSNKTLIDEDDDDGGDRNFLITYSSVTAGNIYYIRPAGYNSNATMTVHIEMTMPADGGIVY</sequence>
<comment type="subcellular location">
    <subcellularLocation>
        <location evidence="1">Cell envelope</location>
    </subcellularLocation>
</comment>
<dbReference type="InterPro" id="IPR026906">
    <property type="entry name" value="LRR_5"/>
</dbReference>
<evidence type="ECO:0000256" key="1">
    <source>
        <dbReference type="ARBA" id="ARBA00004196"/>
    </source>
</evidence>
<dbReference type="PANTHER" id="PTHR36135:SF1">
    <property type="entry name" value="FIBROUS SHEATH CABYR-BINDING PROTEIN"/>
    <property type="match status" value="1"/>
</dbReference>
<dbReference type="GO" id="GO:0033234">
    <property type="term" value="P:negative regulation of protein sumoylation"/>
    <property type="evidence" value="ECO:0007669"/>
    <property type="project" value="InterPro"/>
</dbReference>
<dbReference type="PANTHER" id="PTHR36135">
    <property type="entry name" value="FIBROUS SHEATH CABYR-BINDING PROTEIN"/>
    <property type="match status" value="1"/>
</dbReference>
<feature type="coiled-coil region" evidence="2">
    <location>
        <begin position="723"/>
        <end position="771"/>
    </location>
</feature>
<dbReference type="Pfam" id="PF13306">
    <property type="entry name" value="LRR_5"/>
    <property type="match status" value="1"/>
</dbReference>
<evidence type="ECO:0000313" key="7">
    <source>
        <dbReference type="Proteomes" id="UP000824145"/>
    </source>
</evidence>
<feature type="compositionally biased region" description="Low complexity" evidence="3">
    <location>
        <begin position="119"/>
        <end position="209"/>
    </location>
</feature>
<proteinExistence type="predicted"/>
<keyword evidence="2" id="KW-0175">Coiled coil</keyword>
<dbReference type="NCBIfam" id="TIGR02543">
    <property type="entry name" value="List_Bact_rpt"/>
    <property type="match status" value="1"/>
</dbReference>
<dbReference type="InterPro" id="IPR032675">
    <property type="entry name" value="LRR_dom_sf"/>
</dbReference>
<organism evidence="6 7">
    <name type="scientific">Candidatus Caccalectryoclostridium excrementigallinarum</name>
    <dbReference type="NCBI Taxonomy" id="2840710"/>
    <lineage>
        <taxon>Bacteria</taxon>
        <taxon>Bacillati</taxon>
        <taxon>Bacillota</taxon>
        <taxon>Clostridia</taxon>
        <taxon>Christensenellales</taxon>
        <taxon>Christensenellaceae</taxon>
        <taxon>Christensenellaceae incertae sedis</taxon>
        <taxon>Candidatus Caccalectryoclostridium</taxon>
    </lineage>
</organism>
<feature type="compositionally biased region" description="Low complexity" evidence="3">
    <location>
        <begin position="82"/>
        <end position="92"/>
    </location>
</feature>
<feature type="transmembrane region" description="Helical" evidence="4">
    <location>
        <begin position="318"/>
        <end position="341"/>
    </location>
</feature>
<reference evidence="6" key="1">
    <citation type="submission" date="2020-10" db="EMBL/GenBank/DDBJ databases">
        <authorList>
            <person name="Gilroy R."/>
        </authorList>
    </citation>
    <scope>NUCLEOTIDE SEQUENCE</scope>
    <source>
        <strain evidence="6">9366</strain>
    </source>
</reference>
<feature type="transmembrane region" description="Helical" evidence="4">
    <location>
        <begin position="353"/>
        <end position="376"/>
    </location>
</feature>
<feature type="transmembrane region" description="Helical" evidence="4">
    <location>
        <begin position="564"/>
        <end position="588"/>
    </location>
</feature>
<dbReference type="Gene3D" id="2.60.40.4270">
    <property type="entry name" value="Listeria-Bacteroides repeat domain"/>
    <property type="match status" value="1"/>
</dbReference>
<evidence type="ECO:0000259" key="5">
    <source>
        <dbReference type="Pfam" id="PF13240"/>
    </source>
</evidence>
<dbReference type="Gene3D" id="3.80.10.10">
    <property type="entry name" value="Ribonuclease Inhibitor"/>
    <property type="match status" value="1"/>
</dbReference>
<dbReference type="InterPro" id="IPR013378">
    <property type="entry name" value="InlB-like_B-rpt"/>
</dbReference>
<reference evidence="6" key="2">
    <citation type="journal article" date="2021" name="PeerJ">
        <title>Extensive microbial diversity within the chicken gut microbiome revealed by metagenomics and culture.</title>
        <authorList>
            <person name="Gilroy R."/>
            <person name="Ravi A."/>
            <person name="Getino M."/>
            <person name="Pursley I."/>
            <person name="Horton D.L."/>
            <person name="Alikhan N.F."/>
            <person name="Baker D."/>
            <person name="Gharbi K."/>
            <person name="Hall N."/>
            <person name="Watson M."/>
            <person name="Adriaenssens E.M."/>
            <person name="Foster-Nyarko E."/>
            <person name="Jarju S."/>
            <person name="Secka A."/>
            <person name="Antonio M."/>
            <person name="Oren A."/>
            <person name="Chaudhuri R.R."/>
            <person name="La Ragione R."/>
            <person name="Hildebrand F."/>
            <person name="Pallen M.J."/>
        </authorList>
    </citation>
    <scope>NUCLEOTIDE SEQUENCE</scope>
    <source>
        <strain evidence="6">9366</strain>
    </source>
</reference>
<feature type="region of interest" description="Disordered" evidence="3">
    <location>
        <begin position="82"/>
        <end position="213"/>
    </location>
</feature>
<feature type="domain" description="Zinc-ribbon" evidence="5">
    <location>
        <begin position="25"/>
        <end position="46"/>
    </location>
</feature>
<evidence type="ECO:0000256" key="4">
    <source>
        <dbReference type="SAM" id="Phobius"/>
    </source>
</evidence>
<dbReference type="InterPro" id="IPR043375">
    <property type="entry name" value="FSCB"/>
</dbReference>